<gene>
    <name evidence="6" type="ORF">FCL40_12895</name>
</gene>
<keyword evidence="2" id="KW-0677">Repeat</keyword>
<feature type="signal peptide" evidence="4">
    <location>
        <begin position="1"/>
        <end position="20"/>
    </location>
</feature>
<sequence length="508" mass="53467">MKFRVAGLAGLLLAAAVHPAEPVSLGHDGLWNPRMALELETQRTNRLSTPLALSGAREVDLLMWIPDWAQPYPRYGELEAMVASMVATTNTYLENSRVAVQLRLRGIVPLTTLEAQGAADPLVTDFSRLEEVSRALDLHYGADLAMLLVPQMDDAAGIAFLPGRHSVVGYNGLSDGIRDAVAAHEIGHNFGAGHEGNDAALHPYSHAADCGFGRTVMWSFVSQETLPSFSSPLLSSPLGCGDATSADNGRTLNESAELIGGWAVRTPERGSLSLESAPTSVEEGSSFELGISRSDTQASAAATLLVTVGASERLLPVTFDAGVDRTTVTLWVEQDDQQANRTLDATLLWPGGAALGRDRHSVQIIDSSAGGSGTVVFGQASFRVTAGEVLAVELTREGGSSGPLTVQLQTRNGTALAGRDYTALDLPVSFDEGQLSRRVDLVTFNQGEARSLTLVLTAPGNLVSQATVQLIPPVTAPPSGDGGGGALGWGGAIALMLLACCRRRLDRR</sequence>
<evidence type="ECO:0000259" key="5">
    <source>
        <dbReference type="Pfam" id="PF03160"/>
    </source>
</evidence>
<dbReference type="SUPFAM" id="SSF55486">
    <property type="entry name" value="Metalloproteases ('zincins'), catalytic domain"/>
    <property type="match status" value="1"/>
</dbReference>
<dbReference type="GO" id="GO:0008237">
    <property type="term" value="F:metallopeptidase activity"/>
    <property type="evidence" value="ECO:0007669"/>
    <property type="project" value="InterPro"/>
</dbReference>
<dbReference type="RefSeq" id="WP_136853712.1">
    <property type="nucleotide sequence ID" value="NZ_SWCI01000008.1"/>
</dbReference>
<evidence type="ECO:0000256" key="2">
    <source>
        <dbReference type="ARBA" id="ARBA00022737"/>
    </source>
</evidence>
<dbReference type="Pfam" id="PF03160">
    <property type="entry name" value="Calx-beta"/>
    <property type="match status" value="1"/>
</dbReference>
<reference evidence="6 7" key="1">
    <citation type="submission" date="2019-04" db="EMBL/GenBank/DDBJ databases">
        <authorList>
            <person name="Hwang J.C."/>
        </authorList>
    </citation>
    <scope>NUCLEOTIDE SEQUENCE [LARGE SCALE GENOMIC DNA]</scope>
    <source>
        <strain evidence="6 7">IMCC35001</strain>
    </source>
</reference>
<feature type="domain" description="Calx-beta" evidence="5">
    <location>
        <begin position="374"/>
        <end position="441"/>
    </location>
</feature>
<keyword evidence="7" id="KW-1185">Reference proteome</keyword>
<evidence type="ECO:0000256" key="3">
    <source>
        <dbReference type="ARBA" id="ARBA00022837"/>
    </source>
</evidence>
<dbReference type="AlphaFoldDB" id="A0A4U1BBH2"/>
<dbReference type="SUPFAM" id="SSF141072">
    <property type="entry name" value="CalX-like"/>
    <property type="match status" value="1"/>
</dbReference>
<accession>A0A4U1BBH2</accession>
<dbReference type="InterPro" id="IPR024079">
    <property type="entry name" value="MetalloPept_cat_dom_sf"/>
</dbReference>
<proteinExistence type="predicted"/>
<comment type="caution">
    <text evidence="6">The sequence shown here is derived from an EMBL/GenBank/DDBJ whole genome shotgun (WGS) entry which is preliminary data.</text>
</comment>
<dbReference type="InterPro" id="IPR003644">
    <property type="entry name" value="Calx_beta"/>
</dbReference>
<name>A0A4U1BBH2_9GAMM</name>
<protein>
    <recommendedName>
        <fullName evidence="5">Calx-beta domain-containing protein</fullName>
    </recommendedName>
</protein>
<dbReference type="Gene3D" id="2.60.40.2030">
    <property type="match status" value="1"/>
</dbReference>
<dbReference type="GO" id="GO:0016020">
    <property type="term" value="C:membrane"/>
    <property type="evidence" value="ECO:0007669"/>
    <property type="project" value="InterPro"/>
</dbReference>
<dbReference type="InterPro" id="IPR038081">
    <property type="entry name" value="CalX-like_sf"/>
</dbReference>
<dbReference type="OrthoDB" id="7053703at2"/>
<dbReference type="EMBL" id="SWCI01000008">
    <property type="protein sequence ID" value="TKB48241.1"/>
    <property type="molecule type" value="Genomic_DNA"/>
</dbReference>
<organism evidence="6 7">
    <name type="scientific">Ferrimonas sediminicola</name>
    <dbReference type="NCBI Taxonomy" id="2569538"/>
    <lineage>
        <taxon>Bacteria</taxon>
        <taxon>Pseudomonadati</taxon>
        <taxon>Pseudomonadota</taxon>
        <taxon>Gammaproteobacteria</taxon>
        <taxon>Alteromonadales</taxon>
        <taxon>Ferrimonadaceae</taxon>
        <taxon>Ferrimonas</taxon>
    </lineage>
</organism>
<dbReference type="Gene3D" id="3.40.390.10">
    <property type="entry name" value="Collagenase (Catalytic Domain)"/>
    <property type="match status" value="1"/>
</dbReference>
<evidence type="ECO:0000256" key="1">
    <source>
        <dbReference type="ARBA" id="ARBA00022729"/>
    </source>
</evidence>
<evidence type="ECO:0000313" key="7">
    <source>
        <dbReference type="Proteomes" id="UP000305674"/>
    </source>
</evidence>
<dbReference type="GO" id="GO:0007154">
    <property type="term" value="P:cell communication"/>
    <property type="evidence" value="ECO:0007669"/>
    <property type="project" value="InterPro"/>
</dbReference>
<evidence type="ECO:0000313" key="6">
    <source>
        <dbReference type="EMBL" id="TKB48241.1"/>
    </source>
</evidence>
<evidence type="ECO:0000256" key="4">
    <source>
        <dbReference type="SAM" id="SignalP"/>
    </source>
</evidence>
<dbReference type="Pfam" id="PF13582">
    <property type="entry name" value="Reprolysin_3"/>
    <property type="match status" value="1"/>
</dbReference>
<feature type="chain" id="PRO_5020797608" description="Calx-beta domain-containing protein" evidence="4">
    <location>
        <begin position="21"/>
        <end position="508"/>
    </location>
</feature>
<keyword evidence="1 4" id="KW-0732">Signal</keyword>
<keyword evidence="3" id="KW-0106">Calcium</keyword>
<dbReference type="Proteomes" id="UP000305674">
    <property type="component" value="Unassembled WGS sequence"/>
</dbReference>